<organism evidence="1">
    <name type="scientific">Arundo donax</name>
    <name type="common">Giant reed</name>
    <name type="synonym">Donax arundinaceus</name>
    <dbReference type="NCBI Taxonomy" id="35708"/>
    <lineage>
        <taxon>Eukaryota</taxon>
        <taxon>Viridiplantae</taxon>
        <taxon>Streptophyta</taxon>
        <taxon>Embryophyta</taxon>
        <taxon>Tracheophyta</taxon>
        <taxon>Spermatophyta</taxon>
        <taxon>Magnoliopsida</taxon>
        <taxon>Liliopsida</taxon>
        <taxon>Poales</taxon>
        <taxon>Poaceae</taxon>
        <taxon>PACMAD clade</taxon>
        <taxon>Arundinoideae</taxon>
        <taxon>Arundineae</taxon>
        <taxon>Arundo</taxon>
    </lineage>
</organism>
<proteinExistence type="predicted"/>
<reference evidence="1" key="2">
    <citation type="journal article" date="2015" name="Data Brief">
        <title>Shoot transcriptome of the giant reed, Arundo donax.</title>
        <authorList>
            <person name="Barrero R.A."/>
            <person name="Guerrero F.D."/>
            <person name="Moolhuijzen P."/>
            <person name="Goolsby J.A."/>
            <person name="Tidwell J."/>
            <person name="Bellgard S.E."/>
            <person name="Bellgard M.I."/>
        </authorList>
    </citation>
    <scope>NUCLEOTIDE SEQUENCE</scope>
    <source>
        <tissue evidence="1">Shoot tissue taken approximately 20 cm above the soil surface</tissue>
    </source>
</reference>
<dbReference type="AlphaFoldDB" id="A0A0A9EA99"/>
<name>A0A0A9EA99_ARUDO</name>
<protein>
    <submittedName>
        <fullName evidence="1">Uncharacterized protein</fullName>
    </submittedName>
</protein>
<accession>A0A0A9EA99</accession>
<reference evidence="1" key="1">
    <citation type="submission" date="2014-09" db="EMBL/GenBank/DDBJ databases">
        <authorList>
            <person name="Magalhaes I.L.F."/>
            <person name="Oliveira U."/>
            <person name="Santos F.R."/>
            <person name="Vidigal T.H.D.A."/>
            <person name="Brescovit A.D."/>
            <person name="Santos A.J."/>
        </authorList>
    </citation>
    <scope>NUCLEOTIDE SEQUENCE</scope>
    <source>
        <tissue evidence="1">Shoot tissue taken approximately 20 cm above the soil surface</tissue>
    </source>
</reference>
<sequence>MQICTTEVCMFCEPTEIYTRHLLCPFTTELLHVLLKSKNASLYSFPLWCCL</sequence>
<dbReference type="EMBL" id="GBRH01201932">
    <property type="protein sequence ID" value="JAD95963.1"/>
    <property type="molecule type" value="Transcribed_RNA"/>
</dbReference>
<evidence type="ECO:0000313" key="1">
    <source>
        <dbReference type="EMBL" id="JAD95963.1"/>
    </source>
</evidence>